<comment type="similarity">
    <text evidence="1">Belongs to the iron/ascorbate-dependent oxidoreductase family.</text>
</comment>
<evidence type="ECO:0000313" key="4">
    <source>
        <dbReference type="Proteomes" id="UP000275408"/>
    </source>
</evidence>
<sequence>MAAKTVTSTMACDIKSIIDYQRYPIAEFESHILREIISSAKSELKGNGIAFLPGFLLPWVIRQTILEAEEALPDAFCKTIDHTVYLEECQDPLLENDHARNILCRSSKCCVTRDQIKTNSSLIQLYMSPEMTEFVRVLLDRDVLYRTADPLGDLNVHVYRENDQLDWHFDRGQFAVTFLLQAPEGGGRFQYIPLTRSDGNENYDLVKQVLLASKAGQDLSALGVKEADLQPGTLVIICGHNSMHRVTPIEGKKSRITAVLSYEKKPNIHLNEYTRMKFCGRLK</sequence>
<dbReference type="InterPro" id="IPR056470">
    <property type="entry name" value="BesD/HalB-like"/>
</dbReference>
<dbReference type="Pfam" id="PF23169">
    <property type="entry name" value="HalD"/>
    <property type="match status" value="1"/>
</dbReference>
<evidence type="ECO:0000256" key="1">
    <source>
        <dbReference type="RuleBase" id="RU003682"/>
    </source>
</evidence>
<comment type="caution">
    <text evidence="3">The sequence shown here is derived from an EMBL/GenBank/DDBJ whole genome shotgun (WGS) entry which is preliminary data.</text>
</comment>
<dbReference type="InterPro" id="IPR005123">
    <property type="entry name" value="Oxoglu/Fe-dep_dioxygenase_dom"/>
</dbReference>
<dbReference type="GO" id="GO:0046872">
    <property type="term" value="F:metal ion binding"/>
    <property type="evidence" value="ECO:0007669"/>
    <property type="project" value="UniProtKB-KW"/>
</dbReference>
<dbReference type="PROSITE" id="PS51471">
    <property type="entry name" value="FE2OG_OXY"/>
    <property type="match status" value="1"/>
</dbReference>
<dbReference type="AlphaFoldDB" id="A0A3M6UU87"/>
<dbReference type="EMBL" id="RCHS01000706">
    <property type="protein sequence ID" value="RMX57210.1"/>
    <property type="molecule type" value="Genomic_DNA"/>
</dbReference>
<evidence type="ECO:0000259" key="2">
    <source>
        <dbReference type="PROSITE" id="PS51471"/>
    </source>
</evidence>
<feature type="domain" description="Fe2OG dioxygenase" evidence="2">
    <location>
        <begin position="147"/>
        <end position="264"/>
    </location>
</feature>
<keyword evidence="4" id="KW-1185">Reference proteome</keyword>
<keyword evidence="1" id="KW-0408">Iron</keyword>
<organism evidence="3 4">
    <name type="scientific">Pocillopora damicornis</name>
    <name type="common">Cauliflower coral</name>
    <name type="synonym">Millepora damicornis</name>
    <dbReference type="NCBI Taxonomy" id="46731"/>
    <lineage>
        <taxon>Eukaryota</taxon>
        <taxon>Metazoa</taxon>
        <taxon>Cnidaria</taxon>
        <taxon>Anthozoa</taxon>
        <taxon>Hexacorallia</taxon>
        <taxon>Scleractinia</taxon>
        <taxon>Astrocoeniina</taxon>
        <taxon>Pocilloporidae</taxon>
        <taxon>Pocillopora</taxon>
    </lineage>
</organism>
<name>A0A3M6UU87_POCDA</name>
<dbReference type="SUPFAM" id="SSF51197">
    <property type="entry name" value="Clavaminate synthase-like"/>
    <property type="match status" value="1"/>
</dbReference>
<evidence type="ECO:0000313" key="3">
    <source>
        <dbReference type="EMBL" id="RMX57210.1"/>
    </source>
</evidence>
<accession>A0A3M6UU87</accession>
<dbReference type="Proteomes" id="UP000275408">
    <property type="component" value="Unassembled WGS sequence"/>
</dbReference>
<keyword evidence="1" id="KW-0560">Oxidoreductase</keyword>
<dbReference type="OrthoDB" id="424053at2759"/>
<protein>
    <recommendedName>
        <fullName evidence="2">Fe2OG dioxygenase domain-containing protein</fullName>
    </recommendedName>
</protein>
<reference evidence="3 4" key="1">
    <citation type="journal article" date="2018" name="Sci. Rep.">
        <title>Comparative analysis of the Pocillopora damicornis genome highlights role of immune system in coral evolution.</title>
        <authorList>
            <person name="Cunning R."/>
            <person name="Bay R.A."/>
            <person name="Gillette P."/>
            <person name="Baker A.C."/>
            <person name="Traylor-Knowles N."/>
        </authorList>
    </citation>
    <scope>NUCLEOTIDE SEQUENCE [LARGE SCALE GENOMIC DNA]</scope>
    <source>
        <strain evidence="3">RSMAS</strain>
        <tissue evidence="3">Whole animal</tissue>
    </source>
</reference>
<proteinExistence type="inferred from homology"/>
<dbReference type="Gene3D" id="2.60.120.620">
    <property type="entry name" value="q2cbj1_9rhob like domain"/>
    <property type="match status" value="1"/>
</dbReference>
<gene>
    <name evidence="3" type="ORF">pdam_00024068</name>
</gene>
<dbReference type="GO" id="GO:0016491">
    <property type="term" value="F:oxidoreductase activity"/>
    <property type="evidence" value="ECO:0007669"/>
    <property type="project" value="UniProtKB-KW"/>
</dbReference>
<keyword evidence="1" id="KW-0479">Metal-binding</keyword>